<organism evidence="9 10">
    <name type="scientific">Sphaceloma murrayae</name>
    <dbReference type="NCBI Taxonomy" id="2082308"/>
    <lineage>
        <taxon>Eukaryota</taxon>
        <taxon>Fungi</taxon>
        <taxon>Dikarya</taxon>
        <taxon>Ascomycota</taxon>
        <taxon>Pezizomycotina</taxon>
        <taxon>Dothideomycetes</taxon>
        <taxon>Dothideomycetidae</taxon>
        <taxon>Myriangiales</taxon>
        <taxon>Elsinoaceae</taxon>
        <taxon>Sphaceloma</taxon>
    </lineage>
</organism>
<dbReference type="SUPFAM" id="SSF53335">
    <property type="entry name" value="S-adenosyl-L-methionine-dependent methyltransferases"/>
    <property type="match status" value="1"/>
</dbReference>
<evidence type="ECO:0000313" key="9">
    <source>
        <dbReference type="EMBL" id="PNS21403.1"/>
    </source>
</evidence>
<dbReference type="EMBL" id="NKHZ01000011">
    <property type="protein sequence ID" value="PNS21403.1"/>
    <property type="molecule type" value="Genomic_DNA"/>
</dbReference>
<evidence type="ECO:0000256" key="7">
    <source>
        <dbReference type="RuleBase" id="RU362106"/>
    </source>
</evidence>
<keyword evidence="10" id="KW-1185">Reference proteome</keyword>
<dbReference type="InterPro" id="IPR001737">
    <property type="entry name" value="KsgA/Erm"/>
</dbReference>
<dbReference type="InParanoid" id="A0A2K1R2I8"/>
<dbReference type="Gene3D" id="3.40.50.150">
    <property type="entry name" value="Vaccinia Virus protein VP39"/>
    <property type="match status" value="1"/>
</dbReference>
<gene>
    <name evidence="9" type="ORF">CAC42_1182</name>
</gene>
<dbReference type="GO" id="GO:0008168">
    <property type="term" value="F:methyltransferase activity"/>
    <property type="evidence" value="ECO:0007669"/>
    <property type="project" value="UniProtKB-KW"/>
</dbReference>
<evidence type="ECO:0000256" key="3">
    <source>
        <dbReference type="ARBA" id="ARBA00022679"/>
    </source>
</evidence>
<comment type="function">
    <text evidence="6">Mitochondrial transcription factor that confers selective promoter recognition on the core subunit of the yeast mitochondrial RNA polymerase. Interacts with DNA in a non-specific manner.</text>
</comment>
<dbReference type="AlphaFoldDB" id="A0A2K1R2I8"/>
<keyword evidence="3 7" id="KW-0808">Transferase</keyword>
<dbReference type="InterPro" id="IPR029063">
    <property type="entry name" value="SAM-dependent_MTases_sf"/>
</dbReference>
<dbReference type="Pfam" id="PF00398">
    <property type="entry name" value="RrnaAD"/>
    <property type="match status" value="1"/>
</dbReference>
<comment type="subcellular location">
    <subcellularLocation>
        <location evidence="1">Mitochondrion</location>
    </subcellularLocation>
</comment>
<evidence type="ECO:0000256" key="2">
    <source>
        <dbReference type="ARBA" id="ARBA00022603"/>
    </source>
</evidence>
<feature type="compositionally biased region" description="Basic and acidic residues" evidence="8">
    <location>
        <begin position="635"/>
        <end position="644"/>
    </location>
</feature>
<evidence type="ECO:0000256" key="4">
    <source>
        <dbReference type="ARBA" id="ARBA00022691"/>
    </source>
</evidence>
<dbReference type="InterPro" id="IPR023165">
    <property type="entry name" value="rRNA_Ade_diMease-like_C"/>
</dbReference>
<keyword evidence="5" id="KW-0694">RNA-binding</keyword>
<evidence type="ECO:0000256" key="8">
    <source>
        <dbReference type="SAM" id="MobiDB-lite"/>
    </source>
</evidence>
<evidence type="ECO:0000256" key="5">
    <source>
        <dbReference type="ARBA" id="ARBA00022884"/>
    </source>
</evidence>
<comment type="similarity">
    <text evidence="7">Belongs to the class I-like SAM-binding methyltransferase superfamily. rRNA adenine N(6)-methyltransferase family.</text>
</comment>
<proteinExistence type="inferred from homology"/>
<dbReference type="GO" id="GO:0032259">
    <property type="term" value="P:methylation"/>
    <property type="evidence" value="ECO:0007669"/>
    <property type="project" value="UniProtKB-KW"/>
</dbReference>
<dbReference type="OrthoDB" id="16079at2759"/>
<comment type="caution">
    <text evidence="9">The sequence shown here is derived from an EMBL/GenBank/DDBJ whole genome shotgun (WGS) entry which is preliminary data.</text>
</comment>
<dbReference type="GO" id="GO:0005759">
    <property type="term" value="C:mitochondrial matrix"/>
    <property type="evidence" value="ECO:0007669"/>
    <property type="project" value="TreeGrafter"/>
</dbReference>
<name>A0A2K1R2I8_9PEZI</name>
<dbReference type="PANTHER" id="PTHR11727">
    <property type="entry name" value="DIMETHYLADENOSINE TRANSFERASE"/>
    <property type="match status" value="1"/>
</dbReference>
<dbReference type="EC" id="2.1.1.-" evidence="7"/>
<keyword evidence="7" id="KW-0698">rRNA processing</keyword>
<dbReference type="GO" id="GO:0003723">
    <property type="term" value="F:RNA binding"/>
    <property type="evidence" value="ECO:0007669"/>
    <property type="project" value="UniProtKB-KW"/>
</dbReference>
<dbReference type="GO" id="GO:0006364">
    <property type="term" value="P:rRNA processing"/>
    <property type="evidence" value="ECO:0007669"/>
    <property type="project" value="UniProtKB-KW"/>
</dbReference>
<dbReference type="Gene3D" id="1.10.8.100">
    <property type="entry name" value="Ribosomal RNA adenine dimethylase-like, domain 2"/>
    <property type="match status" value="1"/>
</dbReference>
<evidence type="ECO:0000313" key="10">
    <source>
        <dbReference type="Proteomes" id="UP000243797"/>
    </source>
</evidence>
<feature type="region of interest" description="Disordered" evidence="8">
    <location>
        <begin position="606"/>
        <end position="644"/>
    </location>
</feature>
<dbReference type="Proteomes" id="UP000243797">
    <property type="component" value="Unassembled WGS sequence"/>
</dbReference>
<protein>
    <recommendedName>
        <fullName evidence="7">rRNA adenine N(6)-methyltransferase</fullName>
        <ecNumber evidence="7">2.1.1.-</ecNumber>
    </recommendedName>
</protein>
<evidence type="ECO:0000256" key="6">
    <source>
        <dbReference type="ARBA" id="ARBA00024915"/>
    </source>
</evidence>
<evidence type="ECO:0000256" key="1">
    <source>
        <dbReference type="ARBA" id="ARBA00004173"/>
    </source>
</evidence>
<keyword evidence="2 7" id="KW-0489">Methyltransferase</keyword>
<accession>A0A2K1R2I8</accession>
<reference evidence="9 10" key="1">
    <citation type="submission" date="2017-06" db="EMBL/GenBank/DDBJ databases">
        <title>Draft genome sequence of a variant of Elsinoe murrayae.</title>
        <authorList>
            <person name="Cheng Q."/>
        </authorList>
    </citation>
    <scope>NUCLEOTIDE SEQUENCE [LARGE SCALE GENOMIC DNA]</scope>
    <source>
        <strain evidence="9 10">CQ-2017a</strain>
    </source>
</reference>
<dbReference type="GO" id="GO:0034245">
    <property type="term" value="C:mitochondrial DNA-directed RNA polymerase complex"/>
    <property type="evidence" value="ECO:0007669"/>
    <property type="project" value="TreeGrafter"/>
</dbReference>
<dbReference type="GO" id="GO:0006391">
    <property type="term" value="P:transcription initiation at mitochondrial promoter"/>
    <property type="evidence" value="ECO:0007669"/>
    <property type="project" value="TreeGrafter"/>
</dbReference>
<dbReference type="GO" id="GO:0034246">
    <property type="term" value="F:mitochondrial transcription factor activity"/>
    <property type="evidence" value="ECO:0007669"/>
    <property type="project" value="TreeGrafter"/>
</dbReference>
<sequence>MVKQHTAAVFYKTVSKYPTTKTLHKLFASNVKTISATAPARTHGRADVVSPELCDDILKYLGPRLHDYEGCDIVDINPGACIWTQKIHDALKPRSHILLEPEKKYYEPFVKPLLDKDATYQHSALLPTHSSQYWSTYEKLFETLLPLQKARAGDEVALRKPNRTLLLTGNLHRMYKILGYTKSNLVTSICTLFGHMTHGSQTNDLIHRNGIVKMLLWVPEATKQHLLPGIIHARTTVSASADLVVDINQVAGMERKLADPNQRQTLDEKARPYSFDSLSAHRVGQRMQRAGMHMPQDRHQSRFGHPIDWKDDLESLISDLQINTTSPPGLDTSRQLEEAILSLEKDSHVFASDERRLIEHKREAVANVHEHLFKKKLYDPVPVPAKNRFADFVKLSKRQVEAEAALHIISPSLSAEEMETLTTRLLATAGRIRDGIHSKNTLEFKLWADRFRGLFDEQRCLLLEDSTLAYDRRAYETLTTQAEEFWPNIPLTLLEIDPMERNFASDITTKEQGSAAVRKVVQALFQRRAMSVWEALDLMAANAGEDMYEAVPELRDPRYGGRLDPEDMRVTALTRPLLEKLVVAYLEWPFRPRDLEALKLDLGDALADSGNGVVDENEEDEDRDEGEGEGEAEDEKGAGLDEKS</sequence>
<keyword evidence="4 7" id="KW-0949">S-adenosyl-L-methionine</keyword>
<feature type="compositionally biased region" description="Acidic residues" evidence="8">
    <location>
        <begin position="615"/>
        <end position="634"/>
    </location>
</feature>
<dbReference type="PANTHER" id="PTHR11727:SF17">
    <property type="entry name" value="DIMETHYLADENOSINE TRANSFERASE 1, MITOCHONDRIAL"/>
    <property type="match status" value="1"/>
</dbReference>